<feature type="transmembrane region" description="Helical" evidence="7">
    <location>
        <begin position="12"/>
        <end position="40"/>
    </location>
</feature>
<feature type="transmembrane region" description="Helical" evidence="7">
    <location>
        <begin position="139"/>
        <end position="162"/>
    </location>
</feature>
<keyword evidence="3 7" id="KW-1003">Cell membrane</keyword>
<dbReference type="EMBL" id="BAAADV010000001">
    <property type="protein sequence ID" value="GAA0665143.1"/>
    <property type="molecule type" value="Genomic_DNA"/>
</dbReference>
<dbReference type="InterPro" id="IPR052017">
    <property type="entry name" value="TSUP"/>
</dbReference>
<sequence length="256" mass="26603">MLPNAGLPDPTVLLIAASLSLFGVGLVKGIAGFGTGLLAVPIISKLYSPALALGVLSVTLWLVNVHVVTTSGLPRRVLATHRGHILIAVVASVLGVLGMTLLPEFVVYIGLGSYISLYLLSRNVRWTPGIGPNRPQNSLLAGGVGGFITGAFLSGGPVFVSYFQSIEISQDEFVGALGFVFTLTMMVRIAPLYATGSFGVSQTALGVGFLVPLSMGVATGDRLRPHVPRGAFDRFVELLLVAVAANLLLDGLPAVL</sequence>
<keyword evidence="4 7" id="KW-0812">Transmembrane</keyword>
<dbReference type="PANTHER" id="PTHR30269:SF37">
    <property type="entry name" value="MEMBRANE TRANSPORTER PROTEIN"/>
    <property type="match status" value="1"/>
</dbReference>
<dbReference type="InterPro" id="IPR002781">
    <property type="entry name" value="TM_pro_TauE-like"/>
</dbReference>
<organism evidence="8 9">
    <name type="scientific">Natronoarchaeum mannanilyticum</name>
    <dbReference type="NCBI Taxonomy" id="926360"/>
    <lineage>
        <taxon>Archaea</taxon>
        <taxon>Methanobacteriati</taxon>
        <taxon>Methanobacteriota</taxon>
        <taxon>Stenosarchaea group</taxon>
        <taxon>Halobacteria</taxon>
        <taxon>Halobacteriales</taxon>
        <taxon>Natronoarchaeaceae</taxon>
    </lineage>
</organism>
<dbReference type="Pfam" id="PF01925">
    <property type="entry name" value="TauE"/>
    <property type="match status" value="1"/>
</dbReference>
<name>A0AAV3T7F5_9EURY</name>
<protein>
    <recommendedName>
        <fullName evidence="7">Probable membrane transporter protein</fullName>
    </recommendedName>
</protein>
<keyword evidence="6 7" id="KW-0472">Membrane</keyword>
<evidence type="ECO:0000256" key="2">
    <source>
        <dbReference type="ARBA" id="ARBA00022448"/>
    </source>
</evidence>
<evidence type="ECO:0000256" key="1">
    <source>
        <dbReference type="ARBA" id="ARBA00004651"/>
    </source>
</evidence>
<keyword evidence="2" id="KW-0813">Transport</keyword>
<evidence type="ECO:0000256" key="3">
    <source>
        <dbReference type="ARBA" id="ARBA00022475"/>
    </source>
</evidence>
<evidence type="ECO:0000256" key="7">
    <source>
        <dbReference type="RuleBase" id="RU363041"/>
    </source>
</evidence>
<comment type="similarity">
    <text evidence="7">Belongs to the 4-toluene sulfonate uptake permease (TSUP) (TC 2.A.102) family.</text>
</comment>
<evidence type="ECO:0000313" key="8">
    <source>
        <dbReference type="EMBL" id="GAA0665143.1"/>
    </source>
</evidence>
<evidence type="ECO:0000313" key="9">
    <source>
        <dbReference type="Proteomes" id="UP001500420"/>
    </source>
</evidence>
<comment type="subcellular location">
    <subcellularLocation>
        <location evidence="1 7">Cell membrane</location>
        <topology evidence="1 7">Multi-pass membrane protein</topology>
    </subcellularLocation>
</comment>
<keyword evidence="9" id="KW-1185">Reference proteome</keyword>
<feature type="transmembrane region" description="Helical" evidence="7">
    <location>
        <begin position="200"/>
        <end position="219"/>
    </location>
</feature>
<comment type="caution">
    <text evidence="8">The sequence shown here is derived from an EMBL/GenBank/DDBJ whole genome shotgun (WGS) entry which is preliminary data.</text>
</comment>
<dbReference type="PANTHER" id="PTHR30269">
    <property type="entry name" value="TRANSMEMBRANE PROTEIN YFCA"/>
    <property type="match status" value="1"/>
</dbReference>
<dbReference type="RefSeq" id="WP_343772553.1">
    <property type="nucleotide sequence ID" value="NZ_BAAADV010000001.1"/>
</dbReference>
<gene>
    <name evidence="8" type="ORF">GCM10009020_07690</name>
</gene>
<dbReference type="GO" id="GO:0005886">
    <property type="term" value="C:plasma membrane"/>
    <property type="evidence" value="ECO:0007669"/>
    <property type="project" value="UniProtKB-SubCell"/>
</dbReference>
<proteinExistence type="inferred from homology"/>
<evidence type="ECO:0000256" key="5">
    <source>
        <dbReference type="ARBA" id="ARBA00022989"/>
    </source>
</evidence>
<evidence type="ECO:0000256" key="6">
    <source>
        <dbReference type="ARBA" id="ARBA00023136"/>
    </source>
</evidence>
<feature type="transmembrane region" description="Helical" evidence="7">
    <location>
        <begin position="46"/>
        <end position="65"/>
    </location>
</feature>
<evidence type="ECO:0000256" key="4">
    <source>
        <dbReference type="ARBA" id="ARBA00022692"/>
    </source>
</evidence>
<feature type="transmembrane region" description="Helical" evidence="7">
    <location>
        <begin position="174"/>
        <end position="194"/>
    </location>
</feature>
<accession>A0AAV3T7F5</accession>
<reference evidence="8 9" key="1">
    <citation type="journal article" date="2019" name="Int. J. Syst. Evol. Microbiol.">
        <title>The Global Catalogue of Microorganisms (GCM) 10K type strain sequencing project: providing services to taxonomists for standard genome sequencing and annotation.</title>
        <authorList>
            <consortium name="The Broad Institute Genomics Platform"/>
            <consortium name="The Broad Institute Genome Sequencing Center for Infectious Disease"/>
            <person name="Wu L."/>
            <person name="Ma J."/>
        </authorList>
    </citation>
    <scope>NUCLEOTIDE SEQUENCE [LARGE SCALE GENOMIC DNA]</scope>
    <source>
        <strain evidence="8 9">JCM 16328</strain>
    </source>
</reference>
<dbReference type="Proteomes" id="UP001500420">
    <property type="component" value="Unassembled WGS sequence"/>
</dbReference>
<keyword evidence="5 7" id="KW-1133">Transmembrane helix</keyword>
<feature type="transmembrane region" description="Helical" evidence="7">
    <location>
        <begin position="86"/>
        <end position="119"/>
    </location>
</feature>
<dbReference type="AlphaFoldDB" id="A0AAV3T7F5"/>